<evidence type="ECO:0000256" key="2">
    <source>
        <dbReference type="ARBA" id="ARBA00022833"/>
    </source>
</evidence>
<keyword evidence="4" id="KW-0238">DNA-binding</keyword>
<evidence type="ECO:0000256" key="6">
    <source>
        <dbReference type="ARBA" id="ARBA00023242"/>
    </source>
</evidence>
<dbReference type="SMART" id="SM00906">
    <property type="entry name" value="Fungal_trans"/>
    <property type="match status" value="1"/>
</dbReference>
<dbReference type="CDD" id="cd12148">
    <property type="entry name" value="fungal_TF_MHR"/>
    <property type="match status" value="1"/>
</dbReference>
<dbReference type="InterPro" id="IPR052073">
    <property type="entry name" value="Amide_Lactam_Regulators"/>
</dbReference>
<dbReference type="SUPFAM" id="SSF57701">
    <property type="entry name" value="Zn2/Cys6 DNA-binding domain"/>
    <property type="match status" value="1"/>
</dbReference>
<dbReference type="InterPro" id="IPR036864">
    <property type="entry name" value="Zn2-C6_fun-type_DNA-bd_sf"/>
</dbReference>
<evidence type="ECO:0000259" key="8">
    <source>
        <dbReference type="PROSITE" id="PS50048"/>
    </source>
</evidence>
<evidence type="ECO:0000256" key="4">
    <source>
        <dbReference type="ARBA" id="ARBA00023125"/>
    </source>
</evidence>
<evidence type="ECO:0000256" key="5">
    <source>
        <dbReference type="ARBA" id="ARBA00023163"/>
    </source>
</evidence>
<dbReference type="InterPro" id="IPR001138">
    <property type="entry name" value="Zn2Cys6_DnaBD"/>
</dbReference>
<dbReference type="PROSITE" id="PS50048">
    <property type="entry name" value="ZN2_CY6_FUNGAL_2"/>
    <property type="match status" value="1"/>
</dbReference>
<feature type="compositionally biased region" description="Basic and acidic residues" evidence="7">
    <location>
        <begin position="631"/>
        <end position="644"/>
    </location>
</feature>
<dbReference type="EMBL" id="JAAHCF010000457">
    <property type="protein sequence ID" value="KAK8143846.1"/>
    <property type="molecule type" value="Genomic_DNA"/>
</dbReference>
<proteinExistence type="predicted"/>
<dbReference type="PANTHER" id="PTHR47171">
    <property type="entry name" value="FARA-RELATED"/>
    <property type="match status" value="1"/>
</dbReference>
<evidence type="ECO:0000256" key="7">
    <source>
        <dbReference type="SAM" id="MobiDB-lite"/>
    </source>
</evidence>
<feature type="region of interest" description="Disordered" evidence="7">
    <location>
        <begin position="631"/>
        <end position="651"/>
    </location>
</feature>
<feature type="compositionally biased region" description="Low complexity" evidence="7">
    <location>
        <begin position="62"/>
        <end position="91"/>
    </location>
</feature>
<dbReference type="GO" id="GO:0000981">
    <property type="term" value="F:DNA-binding transcription factor activity, RNA polymerase II-specific"/>
    <property type="evidence" value="ECO:0007669"/>
    <property type="project" value="InterPro"/>
</dbReference>
<dbReference type="CDD" id="cd00067">
    <property type="entry name" value="GAL4"/>
    <property type="match status" value="1"/>
</dbReference>
<dbReference type="GO" id="GO:0008270">
    <property type="term" value="F:zinc ion binding"/>
    <property type="evidence" value="ECO:0007669"/>
    <property type="project" value="InterPro"/>
</dbReference>
<comment type="caution">
    <text evidence="9">The sequence shown here is derived from an EMBL/GenBank/DDBJ whole genome shotgun (WGS) entry which is preliminary data.</text>
</comment>
<dbReference type="PANTHER" id="PTHR47171:SF1">
    <property type="entry name" value="ZN(II)2CYS6 TRANSCRIPTION FACTOR (EUROFUNG)"/>
    <property type="match status" value="1"/>
</dbReference>
<keyword evidence="1" id="KW-0479">Metal-binding</keyword>
<name>A0AAW0RP97_9HYPO</name>
<feature type="compositionally biased region" description="Pro residues" evidence="7">
    <location>
        <begin position="98"/>
        <end position="118"/>
    </location>
</feature>
<dbReference type="GO" id="GO:0006351">
    <property type="term" value="P:DNA-templated transcription"/>
    <property type="evidence" value="ECO:0007669"/>
    <property type="project" value="InterPro"/>
</dbReference>
<keyword evidence="10" id="KW-1185">Reference proteome</keyword>
<dbReference type="Proteomes" id="UP001397290">
    <property type="component" value="Unassembled WGS sequence"/>
</dbReference>
<evidence type="ECO:0000313" key="9">
    <source>
        <dbReference type="EMBL" id="KAK8143846.1"/>
    </source>
</evidence>
<feature type="domain" description="Zn(2)-C6 fungal-type" evidence="8">
    <location>
        <begin position="14"/>
        <end position="45"/>
    </location>
</feature>
<dbReference type="AlphaFoldDB" id="A0AAW0RP97"/>
<keyword evidence="2" id="KW-0862">Zinc</keyword>
<dbReference type="Pfam" id="PF00172">
    <property type="entry name" value="Zn_clus"/>
    <property type="match status" value="1"/>
</dbReference>
<keyword evidence="6" id="KW-0539">Nucleus</keyword>
<evidence type="ECO:0000313" key="10">
    <source>
        <dbReference type="Proteomes" id="UP001397290"/>
    </source>
</evidence>
<feature type="region of interest" description="Disordered" evidence="7">
    <location>
        <begin position="48"/>
        <end position="151"/>
    </location>
</feature>
<evidence type="ECO:0000256" key="1">
    <source>
        <dbReference type="ARBA" id="ARBA00022723"/>
    </source>
</evidence>
<dbReference type="Gene3D" id="4.10.240.10">
    <property type="entry name" value="Zn(2)-C6 fungal-type DNA-binding domain"/>
    <property type="match status" value="1"/>
</dbReference>
<dbReference type="SMART" id="SM00066">
    <property type="entry name" value="GAL4"/>
    <property type="match status" value="1"/>
</dbReference>
<gene>
    <name evidence="9" type="ORF">G3M48_006659</name>
</gene>
<keyword evidence="3" id="KW-0805">Transcription regulation</keyword>
<keyword evidence="5" id="KW-0804">Transcription</keyword>
<protein>
    <recommendedName>
        <fullName evidence="8">Zn(2)-C6 fungal-type domain-containing protein</fullName>
    </recommendedName>
</protein>
<organism evidence="9 10">
    <name type="scientific">Beauveria asiatica</name>
    <dbReference type="NCBI Taxonomy" id="1069075"/>
    <lineage>
        <taxon>Eukaryota</taxon>
        <taxon>Fungi</taxon>
        <taxon>Dikarya</taxon>
        <taxon>Ascomycota</taxon>
        <taxon>Pezizomycotina</taxon>
        <taxon>Sordariomycetes</taxon>
        <taxon>Hypocreomycetidae</taxon>
        <taxon>Hypocreales</taxon>
        <taxon>Cordycipitaceae</taxon>
        <taxon>Beauveria</taxon>
    </lineage>
</organism>
<dbReference type="InterPro" id="IPR007219">
    <property type="entry name" value="XnlR_reg_dom"/>
</dbReference>
<dbReference type="GO" id="GO:0003677">
    <property type="term" value="F:DNA binding"/>
    <property type="evidence" value="ECO:0007669"/>
    <property type="project" value="UniProtKB-KW"/>
</dbReference>
<evidence type="ECO:0000256" key="3">
    <source>
        <dbReference type="ARBA" id="ARBA00023015"/>
    </source>
</evidence>
<dbReference type="Pfam" id="PF04082">
    <property type="entry name" value="Fungal_trans"/>
    <property type="match status" value="1"/>
</dbReference>
<sequence>MPPDAHHRRRARQACTHCNARRVKCNVTEKVPCDNCVAAGTQCQLRVSRRGKHPRYRPGQEPAKPSPKSQSQSTSPAAAAASAAGGPQSSSHIQTPAHAPPPPPPQQLPVVPPQPPLQPKGLTATASASPPDEPPSLVYKSEHTTPNDEEMSQASLALASLSRGVRRGSKPDIKPEDKQEYGASIFFGESSSVRYVGTDNFASSVAKLDSLPYQAGSKDRPIQVNEALERLECRPDGPFTLPPRHVTTALLTAYFQWFHPFCPIVDEQEVWHQFETGSLSTLLLQSLLLVAASHCDDSVLADACLGNRSQVKLNCYNRATELYDANVETQSLTIIQSLILLSFWRGHVAEEKDTRHWLGIAISIAQRRGLHRSRKQGRLGPDARVSDHKKKLARRLWWSVYMHEKQAAATLGLPQRVRDEDCDVESLEAGDFEHAFSLCRPQEEKNDSIDYTIRITQLSKFLGRVVDVVYSPHRTSTEPERTAIRDELVQWKQTLPPSLRIDEDIGSQPSLHASMIHMAYNNIFILLYRNCFTDLNFDQEGQYALQAGARTVRIVEDMLPRGIMRHAQIHVITNLSNTLCLNVMDLRGAKGLARTSAEHRSKVCLLGLAELQNTWEFRNWILQLFIRRGDGPAGDRRRDEESEAKQIAMRSDTPLQASYGTAMSRESSGGGGGGGGGLFGNLAELEGFAFTVNNEMMEPMTWPVDEMERFLFSQIYQSNPFW</sequence>
<accession>A0AAW0RP97</accession>
<reference evidence="9 10" key="1">
    <citation type="submission" date="2020-02" db="EMBL/GenBank/DDBJ databases">
        <title>Comparative genomics of the hypocrealean fungal genus Beauvera.</title>
        <authorList>
            <person name="Showalter D.N."/>
            <person name="Bushley K.E."/>
            <person name="Rehner S.A."/>
        </authorList>
    </citation>
    <scope>NUCLEOTIDE SEQUENCE [LARGE SCALE GENOMIC DNA]</scope>
    <source>
        <strain evidence="9 10">ARSEF4384</strain>
    </source>
</reference>